<name>A0A915AZC0_PARUN</name>
<accession>A0A915AZC0</accession>
<reference evidence="2" key="1">
    <citation type="submission" date="2022-11" db="UniProtKB">
        <authorList>
            <consortium name="WormBaseParasite"/>
        </authorList>
    </citation>
    <scope>IDENTIFICATION</scope>
</reference>
<dbReference type="AlphaFoldDB" id="A0A915AZC0"/>
<dbReference type="WBParaSite" id="PgR018_g089_t03">
    <property type="protein sequence ID" value="PgR018_g089_t03"/>
    <property type="gene ID" value="PgR018_g089"/>
</dbReference>
<sequence>QRVCFCDDSNNALVLSSSNSSANHVNDTI</sequence>
<protein>
    <submittedName>
        <fullName evidence="2">Ribonuclease P protein subunit p29</fullName>
    </submittedName>
</protein>
<keyword evidence="1" id="KW-1185">Reference proteome</keyword>
<organism evidence="1 2">
    <name type="scientific">Parascaris univalens</name>
    <name type="common">Nematode worm</name>
    <dbReference type="NCBI Taxonomy" id="6257"/>
    <lineage>
        <taxon>Eukaryota</taxon>
        <taxon>Metazoa</taxon>
        <taxon>Ecdysozoa</taxon>
        <taxon>Nematoda</taxon>
        <taxon>Chromadorea</taxon>
        <taxon>Rhabditida</taxon>
        <taxon>Spirurina</taxon>
        <taxon>Ascaridomorpha</taxon>
        <taxon>Ascaridoidea</taxon>
        <taxon>Ascarididae</taxon>
        <taxon>Parascaris</taxon>
    </lineage>
</organism>
<proteinExistence type="predicted"/>
<evidence type="ECO:0000313" key="2">
    <source>
        <dbReference type="WBParaSite" id="PgR018_g089_t03"/>
    </source>
</evidence>
<evidence type="ECO:0000313" key="1">
    <source>
        <dbReference type="Proteomes" id="UP000887569"/>
    </source>
</evidence>
<dbReference type="Proteomes" id="UP000887569">
    <property type="component" value="Unplaced"/>
</dbReference>